<dbReference type="EMBL" id="SJKA01000027">
    <property type="protein sequence ID" value="TCC17131.1"/>
    <property type="molecule type" value="Genomic_DNA"/>
</dbReference>
<keyword evidence="2" id="KW-1185">Reference proteome</keyword>
<comment type="caution">
    <text evidence="1">The sequence shown here is derived from an EMBL/GenBank/DDBJ whole genome shotgun (WGS) entry which is preliminary data.</text>
</comment>
<name>A0A4R0I173_9ACTN</name>
<protein>
    <submittedName>
        <fullName evidence="1">Uncharacterized protein</fullName>
    </submittedName>
</protein>
<dbReference type="AlphaFoldDB" id="A0A4R0I173"/>
<sequence>MPFSNYAQISFPAVQDAIKKLSSWGVTMLVGDDVYRQHEPGTGGNYIHQFPWQLAWQAALNHLWRTAS</sequence>
<accession>A0A4R0I173</accession>
<gene>
    <name evidence="1" type="ORF">E0H50_40150</name>
</gene>
<dbReference type="OrthoDB" id="161343at2"/>
<proteinExistence type="predicted"/>
<dbReference type="Proteomes" id="UP000292695">
    <property type="component" value="Unassembled WGS sequence"/>
</dbReference>
<organism evidence="1 2">
    <name type="scientific">Kribbella sindirgiensis</name>
    <dbReference type="NCBI Taxonomy" id="1124744"/>
    <lineage>
        <taxon>Bacteria</taxon>
        <taxon>Bacillati</taxon>
        <taxon>Actinomycetota</taxon>
        <taxon>Actinomycetes</taxon>
        <taxon>Propionibacteriales</taxon>
        <taxon>Kribbellaceae</taxon>
        <taxon>Kribbella</taxon>
    </lineage>
</organism>
<evidence type="ECO:0000313" key="1">
    <source>
        <dbReference type="EMBL" id="TCC17131.1"/>
    </source>
</evidence>
<evidence type="ECO:0000313" key="2">
    <source>
        <dbReference type="Proteomes" id="UP000292695"/>
    </source>
</evidence>
<reference evidence="1 2" key="1">
    <citation type="submission" date="2019-02" db="EMBL/GenBank/DDBJ databases">
        <title>Kribbella capetownensis sp. nov. and Kribbella speibonae sp. nov., isolated from soil.</title>
        <authorList>
            <person name="Curtis S.M."/>
            <person name="Norton I."/>
            <person name="Everest G.J."/>
            <person name="Meyers P.R."/>
        </authorList>
    </citation>
    <scope>NUCLEOTIDE SEQUENCE [LARGE SCALE GENOMIC DNA]</scope>
    <source>
        <strain evidence="1 2">DSM 27082</strain>
    </source>
</reference>
<dbReference type="RefSeq" id="WP_131296406.1">
    <property type="nucleotide sequence ID" value="NZ_SJKA01000027.1"/>
</dbReference>